<dbReference type="EMBL" id="MU004236">
    <property type="protein sequence ID" value="KAF2668727.1"/>
    <property type="molecule type" value="Genomic_DNA"/>
</dbReference>
<evidence type="ECO:0000313" key="2">
    <source>
        <dbReference type="Proteomes" id="UP000799302"/>
    </source>
</evidence>
<sequence>MAAILEDPEYFGESLESFAISGSQPSGSLTVQAPGGMSVAVMANFLFQVFLHERPQDSGRAIDPATGQMSSTTLTATIPRDFVSFQAFADQTSAFGRDSTDLPYAPWYTRTSVDALTVEILDHSLAPSTSHHKHSEQFVPQLLCCVVFDGYQPVTSIYALAVSQPI</sequence>
<protein>
    <submittedName>
        <fullName evidence="1">Uncharacterized protein</fullName>
    </submittedName>
</protein>
<organism evidence="1 2">
    <name type="scientific">Microthyrium microscopicum</name>
    <dbReference type="NCBI Taxonomy" id="703497"/>
    <lineage>
        <taxon>Eukaryota</taxon>
        <taxon>Fungi</taxon>
        <taxon>Dikarya</taxon>
        <taxon>Ascomycota</taxon>
        <taxon>Pezizomycotina</taxon>
        <taxon>Dothideomycetes</taxon>
        <taxon>Dothideomycetes incertae sedis</taxon>
        <taxon>Microthyriales</taxon>
        <taxon>Microthyriaceae</taxon>
        <taxon>Microthyrium</taxon>
    </lineage>
</organism>
<evidence type="ECO:0000313" key="1">
    <source>
        <dbReference type="EMBL" id="KAF2668727.1"/>
    </source>
</evidence>
<accession>A0A6A6UBA0</accession>
<reference evidence="1" key="1">
    <citation type="journal article" date="2020" name="Stud. Mycol.">
        <title>101 Dothideomycetes genomes: a test case for predicting lifestyles and emergence of pathogens.</title>
        <authorList>
            <person name="Haridas S."/>
            <person name="Albert R."/>
            <person name="Binder M."/>
            <person name="Bloem J."/>
            <person name="Labutti K."/>
            <person name="Salamov A."/>
            <person name="Andreopoulos B."/>
            <person name="Baker S."/>
            <person name="Barry K."/>
            <person name="Bills G."/>
            <person name="Bluhm B."/>
            <person name="Cannon C."/>
            <person name="Castanera R."/>
            <person name="Culley D."/>
            <person name="Daum C."/>
            <person name="Ezra D."/>
            <person name="Gonzalez J."/>
            <person name="Henrissat B."/>
            <person name="Kuo A."/>
            <person name="Liang C."/>
            <person name="Lipzen A."/>
            <person name="Lutzoni F."/>
            <person name="Magnuson J."/>
            <person name="Mondo S."/>
            <person name="Nolan M."/>
            <person name="Ohm R."/>
            <person name="Pangilinan J."/>
            <person name="Park H.-J."/>
            <person name="Ramirez L."/>
            <person name="Alfaro M."/>
            <person name="Sun H."/>
            <person name="Tritt A."/>
            <person name="Yoshinaga Y."/>
            <person name="Zwiers L.-H."/>
            <person name="Turgeon B."/>
            <person name="Goodwin S."/>
            <person name="Spatafora J."/>
            <person name="Crous P."/>
            <person name="Grigoriev I."/>
        </authorList>
    </citation>
    <scope>NUCLEOTIDE SEQUENCE</scope>
    <source>
        <strain evidence="1">CBS 115976</strain>
    </source>
</reference>
<gene>
    <name evidence="1" type="ORF">BT63DRAFT_456368</name>
</gene>
<dbReference type="Proteomes" id="UP000799302">
    <property type="component" value="Unassembled WGS sequence"/>
</dbReference>
<dbReference type="AlphaFoldDB" id="A0A6A6UBA0"/>
<keyword evidence="2" id="KW-1185">Reference proteome</keyword>
<proteinExistence type="predicted"/>
<name>A0A6A6UBA0_9PEZI</name>